<accession>A0ABY5Y002</accession>
<evidence type="ECO:0000313" key="6">
    <source>
        <dbReference type="Proteomes" id="UP001058120"/>
    </source>
</evidence>
<reference evidence="5" key="1">
    <citation type="submission" date="2020-12" db="EMBL/GenBank/DDBJ databases">
        <title>Taurinivorans muris gen. nov., sp. nov., fundamental and realized metabolic niche of a ubiquitous sulfidogenic bacterium in the murine intestine.</title>
        <authorList>
            <person name="Ye H."/>
            <person name="Hanson B.T."/>
            <person name="Loy A."/>
        </authorList>
    </citation>
    <scope>NUCLEOTIDE SEQUENCE</scope>
    <source>
        <strain evidence="5">LT0009</strain>
    </source>
</reference>
<evidence type="ECO:0000256" key="3">
    <source>
        <dbReference type="ARBA" id="ARBA00023002"/>
    </source>
</evidence>
<dbReference type="RefSeq" id="WP_334315059.1">
    <property type="nucleotide sequence ID" value="NZ_CP065938.1"/>
</dbReference>
<dbReference type="InterPro" id="IPR037099">
    <property type="entry name" value="Fum_R/Succ_DH_flav-like_C_sf"/>
</dbReference>
<evidence type="ECO:0000313" key="5">
    <source>
        <dbReference type="EMBL" id="UWX05478.1"/>
    </source>
</evidence>
<dbReference type="PANTHER" id="PTHR11632">
    <property type="entry name" value="SUCCINATE DEHYDROGENASE 2 FLAVOPROTEIN SUBUNIT"/>
    <property type="match status" value="1"/>
</dbReference>
<dbReference type="InterPro" id="IPR036188">
    <property type="entry name" value="FAD/NAD-bd_sf"/>
</dbReference>
<keyword evidence="3" id="KW-0560">Oxidoreductase</keyword>
<dbReference type="SUPFAM" id="SSF51905">
    <property type="entry name" value="FAD/NAD(P)-binding domain"/>
    <property type="match status" value="1"/>
</dbReference>
<dbReference type="Gene3D" id="3.50.50.60">
    <property type="entry name" value="FAD/NAD(P)-binding domain"/>
    <property type="match status" value="2"/>
</dbReference>
<dbReference type="Proteomes" id="UP001058120">
    <property type="component" value="Chromosome"/>
</dbReference>
<evidence type="ECO:0000256" key="2">
    <source>
        <dbReference type="ARBA" id="ARBA00022630"/>
    </source>
</evidence>
<evidence type="ECO:0000256" key="1">
    <source>
        <dbReference type="ARBA" id="ARBA00001974"/>
    </source>
</evidence>
<evidence type="ECO:0000259" key="4">
    <source>
        <dbReference type="Pfam" id="PF00890"/>
    </source>
</evidence>
<keyword evidence="6" id="KW-1185">Reference proteome</keyword>
<dbReference type="Pfam" id="PF00890">
    <property type="entry name" value="FAD_binding_2"/>
    <property type="match status" value="1"/>
</dbReference>
<dbReference type="PIRSF" id="PIRSF000171">
    <property type="entry name" value="SDHA_APRA_LASPO"/>
    <property type="match status" value="1"/>
</dbReference>
<dbReference type="SUPFAM" id="SSF46977">
    <property type="entry name" value="Succinate dehydrogenase/fumarate reductase flavoprotein C-terminal domain"/>
    <property type="match status" value="1"/>
</dbReference>
<organism evidence="5 6">
    <name type="scientific">Taurinivorans muris</name>
    <dbReference type="NCBI Taxonomy" id="2787751"/>
    <lineage>
        <taxon>Bacteria</taxon>
        <taxon>Pseudomonadati</taxon>
        <taxon>Thermodesulfobacteriota</taxon>
        <taxon>Desulfovibrionia</taxon>
        <taxon>Desulfovibrionales</taxon>
        <taxon>Desulfovibrionaceae</taxon>
        <taxon>Taurinivorans</taxon>
    </lineage>
</organism>
<dbReference type="PRINTS" id="PR00368">
    <property type="entry name" value="FADPNR"/>
</dbReference>
<name>A0ABY5Y002_9BACT</name>
<dbReference type="EMBL" id="CP065938">
    <property type="protein sequence ID" value="UWX05478.1"/>
    <property type="molecule type" value="Genomic_DNA"/>
</dbReference>
<dbReference type="InterPro" id="IPR003953">
    <property type="entry name" value="FAD-dep_OxRdtase_2_FAD-bd"/>
</dbReference>
<protein>
    <submittedName>
        <fullName evidence="5">FAD-binding protein</fullName>
    </submittedName>
</protein>
<dbReference type="InterPro" id="IPR027477">
    <property type="entry name" value="Succ_DH/fumarate_Rdtase_cat_sf"/>
</dbReference>
<dbReference type="PANTHER" id="PTHR11632:SF73">
    <property type="entry name" value="BLR3196 PROTEIN"/>
    <property type="match status" value="1"/>
</dbReference>
<keyword evidence="2" id="KW-0285">Flavoprotein</keyword>
<gene>
    <name evidence="5" type="ORF">JBF11_08515</name>
</gene>
<comment type="cofactor">
    <cofactor evidence="1">
        <name>FAD</name>
        <dbReference type="ChEBI" id="CHEBI:57692"/>
    </cofactor>
</comment>
<dbReference type="SUPFAM" id="SSF56425">
    <property type="entry name" value="Succinate dehydrogenase/fumarate reductase flavoprotein, catalytic domain"/>
    <property type="match status" value="1"/>
</dbReference>
<dbReference type="InterPro" id="IPR030664">
    <property type="entry name" value="SdhA/FrdA/AprA"/>
</dbReference>
<dbReference type="Gene3D" id="3.90.700.10">
    <property type="entry name" value="Succinate dehydrogenase/fumarate reductase flavoprotein, catalytic domain"/>
    <property type="match status" value="1"/>
</dbReference>
<proteinExistence type="predicted"/>
<feature type="domain" description="FAD-dependent oxidoreductase 2 FAD-binding" evidence="4">
    <location>
        <begin position="15"/>
        <end position="322"/>
    </location>
</feature>
<sequence length="554" mass="61053">MNTIQKSWGTLYETDMLILGTGASGIGAALKAAEKGCEALMIGKGTLESSGSLGGGNDHFMAVLDTDEPYDDKEAFINFYMKSAYGYKREQLAQWHDAFKPCLAVLDEVGTEFKPKEGGGRFRSVGFGQPGAWWLHIVNGRTIKRNLAKKVRKLPGIHVLDDIVITRLFAKDCHIAGCMGFNVLTGETVAVSCKVAVNCLGWHAQRAGNNSTGNPFNCWFTPFTTGSYFSLAYEVGAAVVNADISGRTTMLPKGWGAPGMNGINNMGGHELNALGDRFMGKYDPMWENGKRRNQIMGTEQEQLEGYGPPFYMDMRHLNKEDVHHLQYVLMPADKETYLDYCAARGIDFHTTPLEVEIGEIALSGMLLADERMETTVKGLFAGCNFTSFSGAMCGGYVAANHAADDVKTAEQGGLDDAVITAHKAKDMAPLENASTTGLNYMEFEGPIRQVMDYYAGFRRNMPGMELALKRLELISAYKDKVKAKNLHDLMRLREGFDLLELCKIHLGACLQRKETGRGMYKLSDYPKLDPSLDKGLAVRNKNGSPSYFWIEKTA</sequence>
<dbReference type="PRINTS" id="PR00411">
    <property type="entry name" value="PNDRDTASEI"/>
</dbReference>